<feature type="domain" description="Pseudouridine synthase RsuA/RluA-like" evidence="3">
    <location>
        <begin position="89"/>
        <end position="229"/>
    </location>
</feature>
<dbReference type="InterPro" id="IPR050188">
    <property type="entry name" value="RluA_PseudoU_synthase"/>
</dbReference>
<dbReference type="CDD" id="cd02869">
    <property type="entry name" value="PseudoU_synth_RluA_like"/>
    <property type="match status" value="1"/>
</dbReference>
<dbReference type="EMBL" id="ABIB01000008">
    <property type="protein sequence ID" value="EDP95459.1"/>
    <property type="molecule type" value="Genomic_DNA"/>
</dbReference>
<evidence type="ECO:0000256" key="1">
    <source>
        <dbReference type="ARBA" id="ARBA00010876"/>
    </source>
</evidence>
<dbReference type="GO" id="GO:0000455">
    <property type="term" value="P:enzyme-directed rRNA pseudouridine synthesis"/>
    <property type="evidence" value="ECO:0007669"/>
    <property type="project" value="TreeGrafter"/>
</dbReference>
<evidence type="ECO:0000313" key="5">
    <source>
        <dbReference type="Proteomes" id="UP000002945"/>
    </source>
</evidence>
<evidence type="ECO:0000259" key="3">
    <source>
        <dbReference type="Pfam" id="PF00849"/>
    </source>
</evidence>
<dbReference type="Proteomes" id="UP000002945">
    <property type="component" value="Unassembled WGS sequence"/>
</dbReference>
<dbReference type="RefSeq" id="WP_007094764.1">
    <property type="nucleotide sequence ID" value="NZ_CP142125.1"/>
</dbReference>
<name>A9E330_9FLAO</name>
<dbReference type="GO" id="GO:0003723">
    <property type="term" value="F:RNA binding"/>
    <property type="evidence" value="ECO:0007669"/>
    <property type="project" value="UniProtKB-KW"/>
</dbReference>
<dbReference type="HOGENOM" id="CLU_016902_11_4_10"/>
<sequence>MKLLETHIVPKLNSPVRIQAYDVSNFTSIATKSSLKKALKKKRILINNKIATTATFISENDVIEIYAEETIVKKIFKLVISVIFEDDEIAIINKPAGFPTNGNYFKTIENALPHNLKPSNSIDALPFPKPVHRLDNPTSGILIIAKTKSAQISLYQQFEQQEISKTYQAIVIGKTDKEGEITSAVAEKEALTNYETLQTVSSLQNGHLSLVKLFPKTGRTHQLRIHLASINHPIVGDQLYGKAEENYKKGLFLCATSIQLIHPKTKEKLVFTIHPPNKYKSLLAREEKRFLKFRIDSRNS</sequence>
<proteinExistence type="inferred from homology"/>
<comment type="similarity">
    <text evidence="1">Belongs to the pseudouridine synthase RluA family.</text>
</comment>
<comment type="caution">
    <text evidence="4">The sequence shown here is derived from an EMBL/GenBank/DDBJ whole genome shotgun (WGS) entry which is preliminary data.</text>
</comment>
<dbReference type="PANTHER" id="PTHR21600:SF87">
    <property type="entry name" value="RNA PSEUDOURIDYLATE SYNTHASE DOMAIN-CONTAINING PROTEIN 1"/>
    <property type="match status" value="1"/>
</dbReference>
<dbReference type="PROSITE" id="PS50889">
    <property type="entry name" value="S4"/>
    <property type="match status" value="1"/>
</dbReference>
<organism evidence="4 5">
    <name type="scientific">Kordia algicida OT-1</name>
    <dbReference type="NCBI Taxonomy" id="391587"/>
    <lineage>
        <taxon>Bacteria</taxon>
        <taxon>Pseudomonadati</taxon>
        <taxon>Bacteroidota</taxon>
        <taxon>Flavobacteriia</taxon>
        <taxon>Flavobacteriales</taxon>
        <taxon>Flavobacteriaceae</taxon>
        <taxon>Kordia</taxon>
    </lineage>
</organism>
<dbReference type="GO" id="GO:0009982">
    <property type="term" value="F:pseudouridine synthase activity"/>
    <property type="evidence" value="ECO:0007669"/>
    <property type="project" value="InterPro"/>
</dbReference>
<keyword evidence="5" id="KW-1185">Reference proteome</keyword>
<dbReference type="PANTHER" id="PTHR21600">
    <property type="entry name" value="MITOCHONDRIAL RNA PSEUDOURIDINE SYNTHASE"/>
    <property type="match status" value="1"/>
</dbReference>
<dbReference type="GO" id="GO:0140098">
    <property type="term" value="F:catalytic activity, acting on RNA"/>
    <property type="evidence" value="ECO:0007669"/>
    <property type="project" value="UniProtKB-ARBA"/>
</dbReference>
<gene>
    <name evidence="4" type="ORF">KAOT1_11066</name>
</gene>
<dbReference type="InterPro" id="IPR006145">
    <property type="entry name" value="PsdUridine_synth_RsuA/RluA"/>
</dbReference>
<evidence type="ECO:0000313" key="4">
    <source>
        <dbReference type="EMBL" id="EDP95459.1"/>
    </source>
</evidence>
<dbReference type="InterPro" id="IPR020103">
    <property type="entry name" value="PsdUridine_synth_cat_dom_sf"/>
</dbReference>
<keyword evidence="2" id="KW-0694">RNA-binding</keyword>
<protein>
    <recommendedName>
        <fullName evidence="3">Pseudouridine synthase RsuA/RluA-like domain-containing protein</fullName>
    </recommendedName>
</protein>
<dbReference type="eggNOG" id="COG0564">
    <property type="taxonomic scope" value="Bacteria"/>
</dbReference>
<evidence type="ECO:0000256" key="2">
    <source>
        <dbReference type="PROSITE-ProRule" id="PRU00182"/>
    </source>
</evidence>
<accession>A9E330</accession>
<reference evidence="4 5" key="1">
    <citation type="journal article" date="2011" name="J. Bacteriol.">
        <title>Genome sequence of the algicidal bacterium Kordia algicida OT-1.</title>
        <authorList>
            <person name="Lee H.S."/>
            <person name="Kang S.G."/>
            <person name="Kwon K.K."/>
            <person name="Lee J.H."/>
            <person name="Kim S.J."/>
        </authorList>
    </citation>
    <scope>NUCLEOTIDE SEQUENCE [LARGE SCALE GENOMIC DNA]</scope>
    <source>
        <strain evidence="4 5">OT-1</strain>
    </source>
</reference>
<dbReference type="Gene3D" id="3.30.2350.10">
    <property type="entry name" value="Pseudouridine synthase"/>
    <property type="match status" value="1"/>
</dbReference>
<dbReference type="AlphaFoldDB" id="A9E330"/>
<dbReference type="OrthoDB" id="9807829at2"/>
<dbReference type="PROSITE" id="PS01129">
    <property type="entry name" value="PSI_RLU"/>
    <property type="match status" value="1"/>
</dbReference>
<dbReference type="InterPro" id="IPR006224">
    <property type="entry name" value="PsdUridine_synth_RluA-like_CS"/>
</dbReference>
<dbReference type="STRING" id="391587.KAOT1_11066"/>
<dbReference type="Pfam" id="PF00849">
    <property type="entry name" value="PseudoU_synth_2"/>
    <property type="match status" value="1"/>
</dbReference>
<dbReference type="SUPFAM" id="SSF55120">
    <property type="entry name" value="Pseudouridine synthase"/>
    <property type="match status" value="1"/>
</dbReference>